<dbReference type="RefSeq" id="XP_001595355.1">
    <property type="nucleotide sequence ID" value="XM_001595305.1"/>
</dbReference>
<dbReference type="EMBL" id="CH476624">
    <property type="protein sequence ID" value="EDO00970.1"/>
    <property type="molecule type" value="Genomic_DNA"/>
</dbReference>
<name>A7EDQ4_SCLS1</name>
<dbReference type="KEGG" id="ssl:SS1G_03444"/>
<organism evidence="1 2">
    <name type="scientific">Sclerotinia sclerotiorum (strain ATCC 18683 / 1980 / Ss-1)</name>
    <name type="common">White mold</name>
    <name type="synonym">Whetzelinia sclerotiorum</name>
    <dbReference type="NCBI Taxonomy" id="665079"/>
    <lineage>
        <taxon>Eukaryota</taxon>
        <taxon>Fungi</taxon>
        <taxon>Dikarya</taxon>
        <taxon>Ascomycota</taxon>
        <taxon>Pezizomycotina</taxon>
        <taxon>Leotiomycetes</taxon>
        <taxon>Helotiales</taxon>
        <taxon>Sclerotiniaceae</taxon>
        <taxon>Sclerotinia</taxon>
    </lineage>
</organism>
<dbReference type="InParanoid" id="A7EDQ4"/>
<keyword evidence="2" id="KW-1185">Reference proteome</keyword>
<proteinExistence type="predicted"/>
<dbReference type="Proteomes" id="UP000001312">
    <property type="component" value="Unassembled WGS sequence"/>
</dbReference>
<accession>A7EDQ4</accession>
<gene>
    <name evidence="1" type="ORF">SS1G_03444</name>
</gene>
<dbReference type="AlphaFoldDB" id="A7EDQ4"/>
<sequence>MCMLPEQTGEPAPAVFLRCADGETPTHSYLKQFIKVSGSVAITKDRRWHQIKLNIKRFTPSIQNLNLLALASFGRNARDKGKREIWLELGTKRNEKYGVSSFTHGKASPNN</sequence>
<dbReference type="GeneID" id="5491447"/>
<evidence type="ECO:0000313" key="2">
    <source>
        <dbReference type="Proteomes" id="UP000001312"/>
    </source>
</evidence>
<dbReference type="HOGENOM" id="CLU_2159924_0_0_1"/>
<protein>
    <submittedName>
        <fullName evidence="1">Uncharacterized protein</fullName>
    </submittedName>
</protein>
<evidence type="ECO:0000313" key="1">
    <source>
        <dbReference type="EMBL" id="EDO00970.1"/>
    </source>
</evidence>
<reference evidence="2" key="1">
    <citation type="journal article" date="2011" name="PLoS Genet.">
        <title>Genomic analysis of the necrotrophic fungal pathogens Sclerotinia sclerotiorum and Botrytis cinerea.</title>
        <authorList>
            <person name="Amselem J."/>
            <person name="Cuomo C.A."/>
            <person name="van Kan J.A."/>
            <person name="Viaud M."/>
            <person name="Benito E.P."/>
            <person name="Couloux A."/>
            <person name="Coutinho P.M."/>
            <person name="de Vries R.P."/>
            <person name="Dyer P.S."/>
            <person name="Fillinger S."/>
            <person name="Fournier E."/>
            <person name="Gout L."/>
            <person name="Hahn M."/>
            <person name="Kohn L."/>
            <person name="Lapalu N."/>
            <person name="Plummer K.M."/>
            <person name="Pradier J.M."/>
            <person name="Quevillon E."/>
            <person name="Sharon A."/>
            <person name="Simon A."/>
            <person name="ten Have A."/>
            <person name="Tudzynski B."/>
            <person name="Tudzynski P."/>
            <person name="Wincker P."/>
            <person name="Andrew M."/>
            <person name="Anthouard V."/>
            <person name="Beever R.E."/>
            <person name="Beffa R."/>
            <person name="Benoit I."/>
            <person name="Bouzid O."/>
            <person name="Brault B."/>
            <person name="Chen Z."/>
            <person name="Choquer M."/>
            <person name="Collemare J."/>
            <person name="Cotton P."/>
            <person name="Danchin E.G."/>
            <person name="Da Silva C."/>
            <person name="Gautier A."/>
            <person name="Giraud C."/>
            <person name="Giraud T."/>
            <person name="Gonzalez C."/>
            <person name="Grossetete S."/>
            <person name="Guldener U."/>
            <person name="Henrissat B."/>
            <person name="Howlett B.J."/>
            <person name="Kodira C."/>
            <person name="Kretschmer M."/>
            <person name="Lappartient A."/>
            <person name="Leroch M."/>
            <person name="Levis C."/>
            <person name="Mauceli E."/>
            <person name="Neuveglise C."/>
            <person name="Oeser B."/>
            <person name="Pearson M."/>
            <person name="Poulain J."/>
            <person name="Poussereau N."/>
            <person name="Quesneville H."/>
            <person name="Rascle C."/>
            <person name="Schumacher J."/>
            <person name="Segurens B."/>
            <person name="Sexton A."/>
            <person name="Silva E."/>
            <person name="Sirven C."/>
            <person name="Soanes D.M."/>
            <person name="Talbot N.J."/>
            <person name="Templeton M."/>
            <person name="Yandava C."/>
            <person name="Yarden O."/>
            <person name="Zeng Q."/>
            <person name="Rollins J.A."/>
            <person name="Lebrun M.H."/>
            <person name="Dickman M."/>
        </authorList>
    </citation>
    <scope>NUCLEOTIDE SEQUENCE [LARGE SCALE GENOMIC DNA]</scope>
    <source>
        <strain evidence="2">ATCC 18683 / 1980 / Ss-1</strain>
    </source>
</reference>